<accession>A0A7S2ZJM6</accession>
<protein>
    <recommendedName>
        <fullName evidence="3">2Fe-2S ferredoxin-type domain-containing protein</fullName>
    </recommendedName>
</protein>
<dbReference type="Gene3D" id="3.10.20.30">
    <property type="match status" value="1"/>
</dbReference>
<dbReference type="InterPro" id="IPR006058">
    <property type="entry name" value="2Fe2S_fd_BS"/>
</dbReference>
<dbReference type="GO" id="GO:0051537">
    <property type="term" value="F:2 iron, 2 sulfur cluster binding"/>
    <property type="evidence" value="ECO:0007669"/>
    <property type="project" value="UniProtKB-KW"/>
</dbReference>
<evidence type="ECO:0000256" key="2">
    <source>
        <dbReference type="ARBA" id="ARBA00023014"/>
    </source>
</evidence>
<keyword evidence="1" id="KW-0479">Metal-binding</keyword>
<dbReference type="EMBL" id="HBHW01013106">
    <property type="protein sequence ID" value="CAE0042296.1"/>
    <property type="molecule type" value="Transcribed_RNA"/>
</dbReference>
<dbReference type="SUPFAM" id="SSF54292">
    <property type="entry name" value="2Fe-2S ferredoxin-like"/>
    <property type="match status" value="1"/>
</dbReference>
<keyword evidence="2" id="KW-0411">Iron-sulfur</keyword>
<organism evidence="4">
    <name type="scientific">Rhodosorus marinus</name>
    <dbReference type="NCBI Taxonomy" id="101924"/>
    <lineage>
        <taxon>Eukaryota</taxon>
        <taxon>Rhodophyta</taxon>
        <taxon>Stylonematophyceae</taxon>
        <taxon>Stylonematales</taxon>
        <taxon>Stylonemataceae</taxon>
        <taxon>Rhodosorus</taxon>
    </lineage>
</organism>
<keyword evidence="1" id="KW-0408">Iron</keyword>
<keyword evidence="1" id="KW-0001">2Fe-2S</keyword>
<dbReference type="InterPro" id="IPR012675">
    <property type="entry name" value="Beta-grasp_dom_sf"/>
</dbReference>
<dbReference type="InterPro" id="IPR001041">
    <property type="entry name" value="2Fe-2S_ferredoxin-type"/>
</dbReference>
<name>A0A7S2ZJM6_9RHOD</name>
<sequence>MRPSDDFLSVKMRSMMGWTSFAPSGLLSGRRGVGLRMCATPSDAPKQKVRIRFLPEDVVVDAEPGECILDVAERGNVDIASSCGVGDCGTCEIEMLPHGVWIRSCVAKVPSHKDEMTFDVVGSDIPAF</sequence>
<proteinExistence type="predicted"/>
<evidence type="ECO:0000256" key="1">
    <source>
        <dbReference type="ARBA" id="ARBA00022714"/>
    </source>
</evidence>
<dbReference type="InterPro" id="IPR036010">
    <property type="entry name" value="2Fe-2S_ferredoxin-like_sf"/>
</dbReference>
<feature type="domain" description="2Fe-2S ferredoxin-type" evidence="3">
    <location>
        <begin position="49"/>
        <end position="124"/>
    </location>
</feature>
<dbReference type="PROSITE" id="PS51085">
    <property type="entry name" value="2FE2S_FER_2"/>
    <property type="match status" value="1"/>
</dbReference>
<dbReference type="Pfam" id="PF00111">
    <property type="entry name" value="Fer2"/>
    <property type="match status" value="1"/>
</dbReference>
<evidence type="ECO:0000313" key="4">
    <source>
        <dbReference type="EMBL" id="CAE0042296.1"/>
    </source>
</evidence>
<dbReference type="AlphaFoldDB" id="A0A7S2ZJM6"/>
<dbReference type="CDD" id="cd00207">
    <property type="entry name" value="fer2"/>
    <property type="match status" value="1"/>
</dbReference>
<evidence type="ECO:0000259" key="3">
    <source>
        <dbReference type="PROSITE" id="PS51085"/>
    </source>
</evidence>
<gene>
    <name evidence="4" type="ORF">RMAR00112_LOCUS10261</name>
</gene>
<reference evidence="4" key="1">
    <citation type="submission" date="2021-01" db="EMBL/GenBank/DDBJ databases">
        <authorList>
            <person name="Corre E."/>
            <person name="Pelletier E."/>
            <person name="Niang G."/>
            <person name="Scheremetjew M."/>
            <person name="Finn R."/>
            <person name="Kale V."/>
            <person name="Holt S."/>
            <person name="Cochrane G."/>
            <person name="Meng A."/>
            <person name="Brown T."/>
            <person name="Cohen L."/>
        </authorList>
    </citation>
    <scope>NUCLEOTIDE SEQUENCE</scope>
    <source>
        <strain evidence="4">CCMP 769</strain>
    </source>
</reference>
<dbReference type="PROSITE" id="PS00197">
    <property type="entry name" value="2FE2S_FER_1"/>
    <property type="match status" value="1"/>
</dbReference>